<evidence type="ECO:0000313" key="4">
    <source>
        <dbReference type="Proteomes" id="UP000191135"/>
    </source>
</evidence>
<dbReference type="PROSITE" id="PS51318">
    <property type="entry name" value="TAT"/>
    <property type="match status" value="1"/>
</dbReference>
<evidence type="ECO:0000259" key="2">
    <source>
        <dbReference type="Pfam" id="PF00144"/>
    </source>
</evidence>
<organism evidence="3 4">
    <name type="scientific">Martelella mediterranea DSM 17316</name>
    <dbReference type="NCBI Taxonomy" id="1122214"/>
    <lineage>
        <taxon>Bacteria</taxon>
        <taxon>Pseudomonadati</taxon>
        <taxon>Pseudomonadota</taxon>
        <taxon>Alphaproteobacteria</taxon>
        <taxon>Hyphomicrobiales</taxon>
        <taxon>Aurantimonadaceae</taxon>
        <taxon>Martelella</taxon>
    </lineage>
</organism>
<dbReference type="PANTHER" id="PTHR46825:SF15">
    <property type="entry name" value="BETA-LACTAMASE-RELATED DOMAIN-CONTAINING PROTEIN"/>
    <property type="match status" value="1"/>
</dbReference>
<name>A0A1U9YVX5_9HYPH</name>
<dbReference type="Proteomes" id="UP000191135">
    <property type="component" value="Chromosome"/>
</dbReference>
<dbReference type="RefSeq" id="WP_033409580.1">
    <property type="nucleotide sequence ID" value="NZ_AQWH01000003.1"/>
</dbReference>
<dbReference type="Pfam" id="PF00144">
    <property type="entry name" value="Beta-lactamase"/>
    <property type="match status" value="1"/>
</dbReference>
<dbReference type="EMBL" id="CP020330">
    <property type="protein sequence ID" value="AQZ49581.1"/>
    <property type="molecule type" value="Genomic_DNA"/>
</dbReference>
<dbReference type="Gene3D" id="2.40.128.600">
    <property type="match status" value="1"/>
</dbReference>
<protein>
    <submittedName>
        <fullName evidence="3">Penicillin-binding protein E</fullName>
    </submittedName>
</protein>
<dbReference type="KEGG" id="mmed:Mame_00198"/>
<dbReference type="PANTHER" id="PTHR46825">
    <property type="entry name" value="D-ALANYL-D-ALANINE-CARBOXYPEPTIDASE/ENDOPEPTIDASE AMPH"/>
    <property type="match status" value="1"/>
</dbReference>
<dbReference type="InterPro" id="IPR001466">
    <property type="entry name" value="Beta-lactam-related"/>
</dbReference>
<feature type="signal peptide" evidence="1">
    <location>
        <begin position="1"/>
        <end position="31"/>
    </location>
</feature>
<feature type="domain" description="Beta-lactamase-related" evidence="2">
    <location>
        <begin position="59"/>
        <end position="376"/>
    </location>
</feature>
<reference evidence="3 4" key="1">
    <citation type="submission" date="2017-03" db="EMBL/GenBank/DDBJ databases">
        <title>Foreign affairs: Plasmid Transfer between Roseobacters and Rhizobia.</title>
        <authorList>
            <person name="Bartling P."/>
            <person name="Bunk B."/>
            <person name="Overmann J."/>
            <person name="Brinkmann H."/>
            <person name="Petersen J."/>
        </authorList>
    </citation>
    <scope>NUCLEOTIDE SEQUENCE [LARGE SCALE GENOMIC DNA]</scope>
    <source>
        <strain evidence="3 4">MACL11</strain>
    </source>
</reference>
<keyword evidence="4" id="KW-1185">Reference proteome</keyword>
<dbReference type="InterPro" id="IPR006311">
    <property type="entry name" value="TAT_signal"/>
</dbReference>
<dbReference type="Gene3D" id="3.40.710.10">
    <property type="entry name" value="DD-peptidase/beta-lactamase superfamily"/>
    <property type="match status" value="1"/>
</dbReference>
<feature type="chain" id="PRO_5010710949" evidence="1">
    <location>
        <begin position="32"/>
        <end position="524"/>
    </location>
</feature>
<dbReference type="eggNOG" id="COG1680">
    <property type="taxonomic scope" value="Bacteria"/>
</dbReference>
<evidence type="ECO:0000256" key="1">
    <source>
        <dbReference type="SAM" id="SignalP"/>
    </source>
</evidence>
<dbReference type="SUPFAM" id="SSF56601">
    <property type="entry name" value="beta-lactamase/transpeptidase-like"/>
    <property type="match status" value="1"/>
</dbReference>
<dbReference type="InterPro" id="IPR012338">
    <property type="entry name" value="Beta-lactam/transpept-like"/>
</dbReference>
<proteinExistence type="predicted"/>
<dbReference type="AlphaFoldDB" id="A0A1U9YVX5"/>
<accession>A0A1U9YVX5</accession>
<keyword evidence="1" id="KW-0732">Signal</keyword>
<dbReference type="STRING" id="1122214.Mame_00198"/>
<dbReference type="OrthoDB" id="5377981at2"/>
<evidence type="ECO:0000313" key="3">
    <source>
        <dbReference type="EMBL" id="AQZ49581.1"/>
    </source>
</evidence>
<dbReference type="InterPro" id="IPR050491">
    <property type="entry name" value="AmpC-like"/>
</dbReference>
<gene>
    <name evidence="3" type="primary">pbpE</name>
    <name evidence="3" type="ORF">Mame_00198</name>
</gene>
<sequence length="524" mass="55558" precursor="true">MSRFKASRRHFLTTVSLASASIALLSFPAFAEMLPPSRTSGVPVPPGQIDKAVAALDGIVEDIKALSGVPGIAVAVVRGGKTVYAKGFGMRDAKGDLPVTPDTVFQLASLSKSVGATAVARQVSRGVVSWDSRMQDLLPWFSLSDPAVSERLTIGDLYSHRSGLPDHAGDDLEDLGFDRRTILERLRLQPLSPFRTSYAYTNFGLTAAAEAVAEASGMAWSDLVQEAVFEPLGMNDTSARFDDFMARENRATPHARTADGFAALYQREPDAQSPAGGISSTIEDMAKWMTMVLADGGDLIRPEALQPAISPQSFSSRPHSPDERAGFYGYGFGVGTDPSGRVVLSHSGAFILGSATYFALIPSLDVGIIVLSNAAPVGAVEAIGASFTDMVQTGSVTRDWFSGYEALFAGLYTPLGETAGMPFPQAAAAPPLASYCIGRYSHPYFGTVEVREDETGSLVLLAGPKPEAFALLPWDGAMMVFDIETENAPAGSRSAATFSGGSDEAEALEIELFIMNGPAQFKRI</sequence>